<gene>
    <name evidence="1" type="ORF">ARC78_05545</name>
</gene>
<dbReference type="Proteomes" id="UP000050836">
    <property type="component" value="Unassembled WGS sequence"/>
</dbReference>
<evidence type="ECO:0000313" key="1">
    <source>
        <dbReference type="EMBL" id="KRG44326.1"/>
    </source>
</evidence>
<keyword evidence="1" id="KW-0378">Hydrolase</keyword>
<evidence type="ECO:0000313" key="2">
    <source>
        <dbReference type="Proteomes" id="UP000050836"/>
    </source>
</evidence>
<dbReference type="SFLD" id="SFLDG01129">
    <property type="entry name" value="C1.5:_HAD__Beta-PGM__Phosphata"/>
    <property type="match status" value="1"/>
</dbReference>
<keyword evidence="2" id="KW-1185">Reference proteome</keyword>
<reference evidence="1 2" key="1">
    <citation type="submission" date="2015-10" db="EMBL/GenBank/DDBJ databases">
        <title>Genome sequencing and analysis of members of genus Stenotrophomonas.</title>
        <authorList>
            <person name="Patil P.P."/>
            <person name="Midha S."/>
            <person name="Patil P.B."/>
        </authorList>
    </citation>
    <scope>NUCLEOTIDE SEQUENCE [LARGE SCALE GENOMIC DNA]</scope>
    <source>
        <strain evidence="1 2">JCM 9942</strain>
    </source>
</reference>
<dbReference type="Gene3D" id="1.10.260.80">
    <property type="match status" value="1"/>
</dbReference>
<accession>A0A0R0AGT6</accession>
<protein>
    <submittedName>
        <fullName evidence="1">HAD family hydrolase</fullName>
    </submittedName>
</protein>
<dbReference type="AlphaFoldDB" id="A0A0R0AGT6"/>
<dbReference type="RefSeq" id="WP_054658111.1">
    <property type="nucleotide sequence ID" value="NZ_BAZI01000054.1"/>
</dbReference>
<dbReference type="EMBL" id="LLXS01000008">
    <property type="protein sequence ID" value="KRG44326.1"/>
    <property type="molecule type" value="Genomic_DNA"/>
</dbReference>
<dbReference type="SUPFAM" id="SSF56784">
    <property type="entry name" value="HAD-like"/>
    <property type="match status" value="1"/>
</dbReference>
<dbReference type="PANTHER" id="PTHR43885">
    <property type="entry name" value="HALOACID DEHALOGENASE-LIKE HYDROLASE"/>
    <property type="match status" value="1"/>
</dbReference>
<dbReference type="GO" id="GO:0016787">
    <property type="term" value="F:hydrolase activity"/>
    <property type="evidence" value="ECO:0007669"/>
    <property type="project" value="UniProtKB-KW"/>
</dbReference>
<organism evidence="1 2">
    <name type="scientific">Stenotrophomonas pictorum JCM 9942</name>
    <dbReference type="NCBI Taxonomy" id="1236960"/>
    <lineage>
        <taxon>Bacteria</taxon>
        <taxon>Pseudomonadati</taxon>
        <taxon>Pseudomonadota</taxon>
        <taxon>Gammaproteobacteria</taxon>
        <taxon>Lysobacterales</taxon>
        <taxon>Lysobacteraceae</taxon>
        <taxon>Stenotrophomonas</taxon>
    </lineage>
</organism>
<dbReference type="SFLD" id="SFLDS00003">
    <property type="entry name" value="Haloacid_Dehalogenase"/>
    <property type="match status" value="1"/>
</dbReference>
<comment type="caution">
    <text evidence="1">The sequence shown here is derived from an EMBL/GenBank/DDBJ whole genome shotgun (WGS) entry which is preliminary data.</text>
</comment>
<sequence>MVGSPPLASVPGVVDSRHWVFDMDGTLTQPLHDFELIRRELQIPAGADILEHLASLPVQQAAASHAWLMRHERELAEASVAAPGAVALIRALHADGCRLGILTRNARELAEVTLAVIGVADCFAADEIIGRREAEPKPSPAGLQFFAARWQVPPARMRMVGDHYYDLATAQAAGVPGILINVPDDPWPGMAQWQLRDCAQLLQHWRAAASG</sequence>
<dbReference type="InterPro" id="IPR036412">
    <property type="entry name" value="HAD-like_sf"/>
</dbReference>
<name>A0A0R0AGT6_9GAMM</name>
<dbReference type="InterPro" id="IPR023214">
    <property type="entry name" value="HAD_sf"/>
</dbReference>
<dbReference type="Pfam" id="PF00702">
    <property type="entry name" value="Hydrolase"/>
    <property type="match status" value="1"/>
</dbReference>
<dbReference type="CDD" id="cd01427">
    <property type="entry name" value="HAD_like"/>
    <property type="match status" value="1"/>
</dbReference>
<dbReference type="PANTHER" id="PTHR43885:SF1">
    <property type="entry name" value="SUPERFAMILY HYDROLASE, PUTATIVE (AFU_ORTHOLOGUE AFUA_4G13290)-RELATED"/>
    <property type="match status" value="1"/>
</dbReference>
<dbReference type="Gene3D" id="3.40.50.1000">
    <property type="entry name" value="HAD superfamily/HAD-like"/>
    <property type="match status" value="1"/>
</dbReference>
<proteinExistence type="predicted"/>